<sequence length="105" mass="11037">MRDATSSDPGELVECGRGTHAAELQRGRESSIFEEANAFFQEDLLENLVGAGLNLKKSPSDLQTNISSLCVGISAKPPVTDVIIGPARGPLGPLGLLGRKHLGLE</sequence>
<comment type="caution">
    <text evidence="1">The sequence shown here is derived from an EMBL/GenBank/DDBJ whole genome shotgun (WGS) entry which is preliminary data.</text>
</comment>
<evidence type="ECO:0000313" key="2">
    <source>
        <dbReference type="Proteomes" id="UP000299102"/>
    </source>
</evidence>
<reference evidence="1 2" key="1">
    <citation type="journal article" date="2019" name="Commun. Biol.">
        <title>The bagworm genome reveals a unique fibroin gene that provides high tensile strength.</title>
        <authorList>
            <person name="Kono N."/>
            <person name="Nakamura H."/>
            <person name="Ohtoshi R."/>
            <person name="Tomita M."/>
            <person name="Numata K."/>
            <person name="Arakawa K."/>
        </authorList>
    </citation>
    <scope>NUCLEOTIDE SEQUENCE [LARGE SCALE GENOMIC DNA]</scope>
</reference>
<proteinExistence type="predicted"/>
<gene>
    <name evidence="1" type="ORF">EVAR_5357_1</name>
</gene>
<evidence type="ECO:0000313" key="1">
    <source>
        <dbReference type="EMBL" id="GBP15664.1"/>
    </source>
</evidence>
<dbReference type="EMBL" id="BGZK01000073">
    <property type="protein sequence ID" value="GBP15664.1"/>
    <property type="molecule type" value="Genomic_DNA"/>
</dbReference>
<accession>A0A4C1TN70</accession>
<organism evidence="1 2">
    <name type="scientific">Eumeta variegata</name>
    <name type="common">Bagworm moth</name>
    <name type="synonym">Eumeta japonica</name>
    <dbReference type="NCBI Taxonomy" id="151549"/>
    <lineage>
        <taxon>Eukaryota</taxon>
        <taxon>Metazoa</taxon>
        <taxon>Ecdysozoa</taxon>
        <taxon>Arthropoda</taxon>
        <taxon>Hexapoda</taxon>
        <taxon>Insecta</taxon>
        <taxon>Pterygota</taxon>
        <taxon>Neoptera</taxon>
        <taxon>Endopterygota</taxon>
        <taxon>Lepidoptera</taxon>
        <taxon>Glossata</taxon>
        <taxon>Ditrysia</taxon>
        <taxon>Tineoidea</taxon>
        <taxon>Psychidae</taxon>
        <taxon>Oiketicinae</taxon>
        <taxon>Eumeta</taxon>
    </lineage>
</organism>
<protein>
    <submittedName>
        <fullName evidence="1">Uncharacterized protein</fullName>
    </submittedName>
</protein>
<dbReference type="Proteomes" id="UP000299102">
    <property type="component" value="Unassembled WGS sequence"/>
</dbReference>
<name>A0A4C1TN70_EUMVA</name>
<keyword evidence="2" id="KW-1185">Reference proteome</keyword>
<dbReference type="AlphaFoldDB" id="A0A4C1TN70"/>